<accession>S3W1J0</accession>
<gene>
    <name evidence="1" type="ORF">LEP1GSC058_2842</name>
</gene>
<evidence type="ECO:0000313" key="2">
    <source>
        <dbReference type="Proteomes" id="UP000014540"/>
    </source>
</evidence>
<sequence length="64" mass="7320">MTTAERLIRRGIWTGMRKGMQKGKLEGKLDDARRMLMKGIDLAMVLEITELTEEILRDNGVLES</sequence>
<dbReference type="STRING" id="1193011.LEP1GSC058_2842"/>
<name>S3W1J0_9LEPT</name>
<reference evidence="1" key="1">
    <citation type="submission" date="2013-04" db="EMBL/GenBank/DDBJ databases">
        <authorList>
            <person name="Harkins D.M."/>
            <person name="Durkin A.S."/>
            <person name="Selengut J.D."/>
            <person name="Sanka R."/>
            <person name="DePew J."/>
            <person name="Purushe J."/>
            <person name="Ahmed A."/>
            <person name="van der Linden H."/>
            <person name="Goris M.G.A."/>
            <person name="Hartskeerl R.A."/>
            <person name="Vinetz J.M."/>
            <person name="Sutton G.G."/>
            <person name="Nelson W.C."/>
            <person name="Fouts D.E."/>
        </authorList>
    </citation>
    <scope>NUCLEOTIDE SEQUENCE [LARGE SCALE GENOMIC DNA]</scope>
    <source>
        <strain evidence="1">BUT 6</strain>
    </source>
</reference>
<evidence type="ECO:0008006" key="3">
    <source>
        <dbReference type="Google" id="ProtNLM"/>
    </source>
</evidence>
<keyword evidence="2" id="KW-1185">Reference proteome</keyword>
<dbReference type="AlphaFoldDB" id="S3W1J0"/>
<comment type="caution">
    <text evidence="1">The sequence shown here is derived from an EMBL/GenBank/DDBJ whole genome shotgun (WGS) entry which is preliminary data.</text>
</comment>
<dbReference type="EMBL" id="AKWZ02000010">
    <property type="protein sequence ID" value="EPG74167.1"/>
    <property type="molecule type" value="Genomic_DNA"/>
</dbReference>
<evidence type="ECO:0000313" key="1">
    <source>
        <dbReference type="EMBL" id="EPG74167.1"/>
    </source>
</evidence>
<dbReference type="Proteomes" id="UP000014540">
    <property type="component" value="Unassembled WGS sequence"/>
</dbReference>
<proteinExistence type="predicted"/>
<organism evidence="1 2">
    <name type="scientific">Leptospira fainei serovar Hurstbridge str. BUT 6</name>
    <dbReference type="NCBI Taxonomy" id="1193011"/>
    <lineage>
        <taxon>Bacteria</taxon>
        <taxon>Pseudomonadati</taxon>
        <taxon>Spirochaetota</taxon>
        <taxon>Spirochaetia</taxon>
        <taxon>Leptospirales</taxon>
        <taxon>Leptospiraceae</taxon>
        <taxon>Leptospira</taxon>
    </lineage>
</organism>
<protein>
    <recommendedName>
        <fullName evidence="3">Transposase</fullName>
    </recommendedName>
</protein>